<gene>
    <name evidence="2" type="ORF">GBAR_LOCUS28938</name>
</gene>
<feature type="non-terminal residue" evidence="2">
    <location>
        <position position="42"/>
    </location>
</feature>
<protein>
    <submittedName>
        <fullName evidence="2">Uncharacterized protein</fullName>
    </submittedName>
</protein>
<proteinExistence type="predicted"/>
<evidence type="ECO:0000256" key="1">
    <source>
        <dbReference type="SAM" id="MobiDB-lite"/>
    </source>
</evidence>
<feature type="region of interest" description="Disordered" evidence="1">
    <location>
        <begin position="15"/>
        <end position="42"/>
    </location>
</feature>
<dbReference type="Proteomes" id="UP001174909">
    <property type="component" value="Unassembled WGS sequence"/>
</dbReference>
<accession>A0AA35TRX3</accession>
<comment type="caution">
    <text evidence="2">The sequence shown here is derived from an EMBL/GenBank/DDBJ whole genome shotgun (WGS) entry which is preliminary data.</text>
</comment>
<name>A0AA35TRX3_GEOBA</name>
<organism evidence="2 3">
    <name type="scientific">Geodia barretti</name>
    <name type="common">Barrett's horny sponge</name>
    <dbReference type="NCBI Taxonomy" id="519541"/>
    <lineage>
        <taxon>Eukaryota</taxon>
        <taxon>Metazoa</taxon>
        <taxon>Porifera</taxon>
        <taxon>Demospongiae</taxon>
        <taxon>Heteroscleromorpha</taxon>
        <taxon>Tetractinellida</taxon>
        <taxon>Astrophorina</taxon>
        <taxon>Geodiidae</taxon>
        <taxon>Geodia</taxon>
    </lineage>
</organism>
<evidence type="ECO:0000313" key="2">
    <source>
        <dbReference type="EMBL" id="CAI8052892.1"/>
    </source>
</evidence>
<evidence type="ECO:0000313" key="3">
    <source>
        <dbReference type="Proteomes" id="UP001174909"/>
    </source>
</evidence>
<keyword evidence="3" id="KW-1185">Reference proteome</keyword>
<sequence>RGTQSTRIDQTLLQAKLQSSQIGPLSPLQPQNEEASHNTERR</sequence>
<reference evidence="2" key="1">
    <citation type="submission" date="2023-03" db="EMBL/GenBank/DDBJ databases">
        <authorList>
            <person name="Steffen K."/>
            <person name="Cardenas P."/>
        </authorList>
    </citation>
    <scope>NUCLEOTIDE SEQUENCE</scope>
</reference>
<feature type="compositionally biased region" description="Polar residues" evidence="1">
    <location>
        <begin position="15"/>
        <end position="33"/>
    </location>
</feature>
<dbReference type="EMBL" id="CASHTH010004049">
    <property type="protein sequence ID" value="CAI8052892.1"/>
    <property type="molecule type" value="Genomic_DNA"/>
</dbReference>
<dbReference type="AlphaFoldDB" id="A0AA35TRX3"/>